<proteinExistence type="predicted"/>
<keyword evidence="3" id="KW-1185">Reference proteome</keyword>
<evidence type="ECO:0000256" key="1">
    <source>
        <dbReference type="SAM" id="MobiDB-lite"/>
    </source>
</evidence>
<evidence type="ECO:0008006" key="4">
    <source>
        <dbReference type="Google" id="ProtNLM"/>
    </source>
</evidence>
<dbReference type="AlphaFoldDB" id="A0A1Q2CLX7"/>
<gene>
    <name evidence="2" type="ORF">BW730_05960</name>
</gene>
<name>A0A1Q2CLX7_9ACTN</name>
<reference evidence="3" key="1">
    <citation type="submission" date="2017-02" db="EMBL/GenBank/DDBJ databases">
        <title>Tessaracoccus aquaemaris sp. nov., isolated from the intestine of a Korean rockfish, Sebastes schlegelii, in a marine aquaculture pond.</title>
        <authorList>
            <person name="Tak E.J."/>
            <person name="Bae J.-W."/>
        </authorList>
    </citation>
    <scope>NUCLEOTIDE SEQUENCE [LARGE SCALE GENOMIC DNA]</scope>
    <source>
        <strain evidence="3">NSG39</strain>
    </source>
</reference>
<dbReference type="EMBL" id="CP019606">
    <property type="protein sequence ID" value="AQP47128.1"/>
    <property type="molecule type" value="Genomic_DNA"/>
</dbReference>
<evidence type="ECO:0000313" key="3">
    <source>
        <dbReference type="Proteomes" id="UP000188145"/>
    </source>
</evidence>
<evidence type="ECO:0000313" key="2">
    <source>
        <dbReference type="EMBL" id="AQP47128.1"/>
    </source>
</evidence>
<accession>A0A1Q2CLX7</accession>
<sequence length="59" mass="6160">MRAPTKLALYAAALAAVFAISFGAGRVLVPGSAVDDWNHRPTATDHGTTEPKGDESGHR</sequence>
<feature type="compositionally biased region" description="Basic and acidic residues" evidence="1">
    <location>
        <begin position="36"/>
        <end position="59"/>
    </location>
</feature>
<protein>
    <recommendedName>
        <fullName evidence="4">DUF2613 domain-containing protein</fullName>
    </recommendedName>
</protein>
<feature type="region of interest" description="Disordered" evidence="1">
    <location>
        <begin position="32"/>
        <end position="59"/>
    </location>
</feature>
<organism evidence="2 3">
    <name type="scientific">Tessaracoccus aquimaris</name>
    <dbReference type="NCBI Taxonomy" id="1332264"/>
    <lineage>
        <taxon>Bacteria</taxon>
        <taxon>Bacillati</taxon>
        <taxon>Actinomycetota</taxon>
        <taxon>Actinomycetes</taxon>
        <taxon>Propionibacteriales</taxon>
        <taxon>Propionibacteriaceae</taxon>
        <taxon>Tessaracoccus</taxon>
    </lineage>
</organism>
<dbReference type="Proteomes" id="UP000188145">
    <property type="component" value="Chromosome"/>
</dbReference>
<dbReference type="KEGG" id="tes:BW730_05960"/>